<gene>
    <name evidence="1" type="ORF">TPSB3V08_LOCUS7242</name>
</gene>
<protein>
    <submittedName>
        <fullName evidence="1">Uncharacterized protein</fullName>
    </submittedName>
</protein>
<name>A0A7R9H8N6_TIMPO</name>
<organism evidence="1">
    <name type="scientific">Timema poppense</name>
    <name type="common">Walking stick</name>
    <dbReference type="NCBI Taxonomy" id="170557"/>
    <lineage>
        <taxon>Eukaryota</taxon>
        <taxon>Metazoa</taxon>
        <taxon>Ecdysozoa</taxon>
        <taxon>Arthropoda</taxon>
        <taxon>Hexapoda</taxon>
        <taxon>Insecta</taxon>
        <taxon>Pterygota</taxon>
        <taxon>Neoptera</taxon>
        <taxon>Polyneoptera</taxon>
        <taxon>Phasmatodea</taxon>
        <taxon>Timematodea</taxon>
        <taxon>Timematoidea</taxon>
        <taxon>Timematidae</taxon>
        <taxon>Timema</taxon>
    </lineage>
</organism>
<proteinExistence type="predicted"/>
<evidence type="ECO:0000313" key="1">
    <source>
        <dbReference type="EMBL" id="CAD7410215.1"/>
    </source>
</evidence>
<reference evidence="1" key="1">
    <citation type="submission" date="2020-11" db="EMBL/GenBank/DDBJ databases">
        <authorList>
            <person name="Tran Van P."/>
        </authorList>
    </citation>
    <scope>NUCLEOTIDE SEQUENCE</scope>
</reference>
<dbReference type="EMBL" id="OD004605">
    <property type="protein sequence ID" value="CAD7410215.1"/>
    <property type="molecule type" value="Genomic_DNA"/>
</dbReference>
<dbReference type="AlphaFoldDB" id="A0A7R9H8N6"/>
<accession>A0A7R9H8N6</accession>
<sequence>MTHISLRLVQGVTLTRDWTSGDGGDMVPIPDRPQRVYEENKRFEVVLKKSLFMFHGGRGCYKKDRSLSEVFPPEASFSFFLLVFRVAEEIIGSRYQPRDLFGGSPLANTKQSHSIESSLKTCEASFFYPSDNTCGECELLDTFTFYCPTLILSTRHLSEVIFNKPALRLFNTEPKLCYAHAKIRKFGLPHPVEYFITVLYPREPMRTLRDAPMRNRALAKFVPWRFVHEFQGFFVCDMPSGFGNSDKRLAPSDMSSWVPSLPLPI</sequence>